<dbReference type="RefSeq" id="WP_054021819.1">
    <property type="nucleotide sequence ID" value="NZ_BBYR01000063.1"/>
</dbReference>
<evidence type="ECO:0000259" key="1">
    <source>
        <dbReference type="Pfam" id="PF22147"/>
    </source>
</evidence>
<evidence type="ECO:0000313" key="3">
    <source>
        <dbReference type="Proteomes" id="UP000037660"/>
    </source>
</evidence>
<dbReference type="AlphaFoldDB" id="A0A0K8P6R4"/>
<reference evidence="2 3" key="2">
    <citation type="journal article" date="2016" name="Science">
        <title>A bacterium that degrades and assimilates poly(ethylene terephthalate).</title>
        <authorList>
            <person name="Yoshida S."/>
            <person name="Hiraga K."/>
            <person name="Takehana T."/>
            <person name="Taniguchi I."/>
            <person name="Yamaji H."/>
            <person name="Maeda Y."/>
            <person name="Toyohara K."/>
            <person name="Miyamoto K."/>
            <person name="Kimura Y."/>
            <person name="Oda K."/>
        </authorList>
    </citation>
    <scope>NUCLEOTIDE SEQUENCE [LARGE SCALE GENOMIC DNA]</scope>
    <source>
        <strain evidence="3">NBRC 110686 / TISTR 2288 / 201-F6</strain>
    </source>
</reference>
<sequence length="239" mass="25316">MLKIRNLTTGEVIDLVRDAAHTHPEWVHEQCDTCSESELQRMLDSYSLATMAEHAGRADECGIYMPAEGAYEVTNPASAHSFGVYVADSAEAAVLACVRDAGYDSLEAAEHVTGKPVKLVATKLSDAAAFVLRHPDAAGAMDAMMAAGIEGDQDWGSGATTYVMPDGSRVRVSDLDVEALGSSVTLDGKEVDFSAAVALMDDELRAALHNELAPCSDQAFLDAYAAAHAEKFGTDFQVA</sequence>
<accession>A0A0K8P6R4</accession>
<dbReference type="InterPro" id="IPR054398">
    <property type="entry name" value="AcrIC5-like_dom"/>
</dbReference>
<reference evidence="3" key="1">
    <citation type="submission" date="2015-07" db="EMBL/GenBank/DDBJ databases">
        <title>Discovery of a poly(ethylene terephthalate assimilation.</title>
        <authorList>
            <person name="Yoshida S."/>
            <person name="Hiraga K."/>
            <person name="Takehana T."/>
            <person name="Taniguchi I."/>
            <person name="Yamaji H."/>
            <person name="Maeda Y."/>
            <person name="Toyohara K."/>
            <person name="Miyamoto K."/>
            <person name="Kimura Y."/>
            <person name="Oda K."/>
        </authorList>
    </citation>
    <scope>NUCLEOTIDE SEQUENCE [LARGE SCALE GENOMIC DNA]</scope>
    <source>
        <strain evidence="3">NBRC 110686 / TISTR 2288 / 201-F6</strain>
    </source>
</reference>
<dbReference type="OrthoDB" id="3244707at2"/>
<name>A0A0K8P6R4_PISS1</name>
<feature type="domain" description="AcrIC5-like" evidence="1">
    <location>
        <begin position="184"/>
        <end position="236"/>
    </location>
</feature>
<gene>
    <name evidence="2" type="ORF">ISF6_4104</name>
</gene>
<dbReference type="Proteomes" id="UP000037660">
    <property type="component" value="Unassembled WGS sequence"/>
</dbReference>
<protein>
    <recommendedName>
        <fullName evidence="1">AcrIC5-like domain-containing protein</fullName>
    </recommendedName>
</protein>
<comment type="caution">
    <text evidence="2">The sequence shown here is derived from an EMBL/GenBank/DDBJ whole genome shotgun (WGS) entry which is preliminary data.</text>
</comment>
<keyword evidence="3" id="KW-1185">Reference proteome</keyword>
<evidence type="ECO:0000313" key="2">
    <source>
        <dbReference type="EMBL" id="GAP37910.1"/>
    </source>
</evidence>
<dbReference type="Pfam" id="PF22147">
    <property type="entry name" value="AcrIC5"/>
    <property type="match status" value="1"/>
</dbReference>
<dbReference type="STRING" id="1547922.ISF6_4104"/>
<organism evidence="2 3">
    <name type="scientific">Piscinibacter sakaiensis</name>
    <name type="common">Ideonella sakaiensis</name>
    <dbReference type="NCBI Taxonomy" id="1547922"/>
    <lineage>
        <taxon>Bacteria</taxon>
        <taxon>Pseudomonadati</taxon>
        <taxon>Pseudomonadota</taxon>
        <taxon>Betaproteobacteria</taxon>
        <taxon>Burkholderiales</taxon>
        <taxon>Sphaerotilaceae</taxon>
        <taxon>Piscinibacter</taxon>
    </lineage>
</organism>
<dbReference type="EMBL" id="BBYR01000063">
    <property type="protein sequence ID" value="GAP37910.1"/>
    <property type="molecule type" value="Genomic_DNA"/>
</dbReference>
<proteinExistence type="predicted"/>